<dbReference type="GO" id="GO:0016887">
    <property type="term" value="F:ATP hydrolysis activity"/>
    <property type="evidence" value="ECO:0007669"/>
    <property type="project" value="InterPro"/>
</dbReference>
<evidence type="ECO:0000313" key="3">
    <source>
        <dbReference type="Proteomes" id="UP000184423"/>
    </source>
</evidence>
<dbReference type="AlphaFoldDB" id="A0A1M4UMK8"/>
<name>A0A1M4UMK8_9CLOT</name>
<evidence type="ECO:0000259" key="1">
    <source>
        <dbReference type="Pfam" id="PF13304"/>
    </source>
</evidence>
<protein>
    <submittedName>
        <fullName evidence="2">AAA domain-containing protein, putative AbiEii toxin, Type IV TA system</fullName>
    </submittedName>
</protein>
<dbReference type="InterPro" id="IPR003959">
    <property type="entry name" value="ATPase_AAA_core"/>
</dbReference>
<sequence>MEMLVQFNFENFKSFRDENTLDMTATSIKEHPYNVIEYTSKDRFLKVATIYGANASGKSNVIEAFNFMRYFVLNSLAINEDITKKDEIIPVKSFAFDDNKNETSLFEVFFIVDNVEYQYGFTVDNKRIHEEWLYSRNIRRKNTTTLFQREGNDIVCGAKMKDAEKFIESVDDKTLFLTLTAKTNVKVSKIVFKWFLDSFVIDFGDSIFEAYISNYLSNEIITDEVYKKKVEEFLIAIDTGIKGIRVEEIKDDKKNKYRIFAKHATKTGEMVEIPFEEESSGTIKMFCLFNFFLKSLENGTPLFIDELNAKLHPLLVRYIVNMFHDPEINKKNAQLIFTTHDVSTLTKDVFRRDEIWFTEKDEEGVSTLFSLVEYRLDDNSKVRNDATYNKDYLSGRYGAIPILREFNILED</sequence>
<dbReference type="Pfam" id="PF13304">
    <property type="entry name" value="AAA_21"/>
    <property type="match status" value="2"/>
</dbReference>
<dbReference type="Gene3D" id="3.40.50.300">
    <property type="entry name" value="P-loop containing nucleotide triphosphate hydrolases"/>
    <property type="match status" value="1"/>
</dbReference>
<dbReference type="RefSeq" id="WP_242947338.1">
    <property type="nucleotide sequence ID" value="NZ_FQVG01000008.1"/>
</dbReference>
<feature type="domain" description="ATPase AAA-type core" evidence="1">
    <location>
        <begin position="191"/>
        <end position="344"/>
    </location>
</feature>
<reference evidence="3" key="1">
    <citation type="submission" date="2016-11" db="EMBL/GenBank/DDBJ databases">
        <authorList>
            <person name="Varghese N."/>
            <person name="Submissions S."/>
        </authorList>
    </citation>
    <scope>NUCLEOTIDE SEQUENCE [LARGE SCALE GENOMIC DNA]</scope>
    <source>
        <strain evidence="3">DSM 10124</strain>
    </source>
</reference>
<dbReference type="GO" id="GO:0005524">
    <property type="term" value="F:ATP binding"/>
    <property type="evidence" value="ECO:0007669"/>
    <property type="project" value="InterPro"/>
</dbReference>
<proteinExistence type="predicted"/>
<dbReference type="PANTHER" id="PTHR40396">
    <property type="entry name" value="ATPASE-LIKE PROTEIN"/>
    <property type="match status" value="1"/>
</dbReference>
<accession>A0A1M4UMK8</accession>
<organism evidence="2 3">
    <name type="scientific">Caloramator proteoclasticus DSM 10124</name>
    <dbReference type="NCBI Taxonomy" id="1121262"/>
    <lineage>
        <taxon>Bacteria</taxon>
        <taxon>Bacillati</taxon>
        <taxon>Bacillota</taxon>
        <taxon>Clostridia</taxon>
        <taxon>Eubacteriales</taxon>
        <taxon>Clostridiaceae</taxon>
        <taxon>Caloramator</taxon>
    </lineage>
</organism>
<dbReference type="InterPro" id="IPR027417">
    <property type="entry name" value="P-loop_NTPase"/>
</dbReference>
<feature type="domain" description="ATPase AAA-type core" evidence="1">
    <location>
        <begin position="48"/>
        <end position="137"/>
    </location>
</feature>
<dbReference type="SUPFAM" id="SSF52540">
    <property type="entry name" value="P-loop containing nucleoside triphosphate hydrolases"/>
    <property type="match status" value="1"/>
</dbReference>
<dbReference type="Proteomes" id="UP000184423">
    <property type="component" value="Unassembled WGS sequence"/>
</dbReference>
<dbReference type="PANTHER" id="PTHR40396:SF1">
    <property type="entry name" value="ATPASE AAA-TYPE CORE DOMAIN-CONTAINING PROTEIN"/>
    <property type="match status" value="1"/>
</dbReference>
<dbReference type="EMBL" id="FQVG01000008">
    <property type="protein sequence ID" value="SHE57888.1"/>
    <property type="molecule type" value="Genomic_DNA"/>
</dbReference>
<evidence type="ECO:0000313" key="2">
    <source>
        <dbReference type="EMBL" id="SHE57888.1"/>
    </source>
</evidence>
<keyword evidence="3" id="KW-1185">Reference proteome</keyword>
<gene>
    <name evidence="2" type="ORF">SAMN02746091_00695</name>
</gene>